<dbReference type="PANTHER" id="PTHR22761:SF10">
    <property type="entry name" value="GH13992P"/>
    <property type="match status" value="1"/>
</dbReference>
<reference evidence="5" key="1">
    <citation type="submission" date="2016-10" db="EMBL/GenBank/DDBJ databases">
        <authorList>
            <person name="Benchimol M."/>
            <person name="Almeida L.G."/>
            <person name="Vasconcelos A.T."/>
            <person name="Perreira-Neves A."/>
            <person name="Rosa I.A."/>
            <person name="Tasca T."/>
            <person name="Bogo M.R."/>
            <person name="de Souza W."/>
        </authorList>
    </citation>
    <scope>NUCLEOTIDE SEQUENCE [LARGE SCALE GENOMIC DNA]</scope>
    <source>
        <strain evidence="5">K</strain>
    </source>
</reference>
<dbReference type="VEuPathDB" id="TrichDB:TRFO_15683"/>
<feature type="region of interest" description="Disordered" evidence="4">
    <location>
        <begin position="1"/>
        <end position="23"/>
    </location>
</feature>
<comment type="subcellular location">
    <subcellularLocation>
        <location evidence="1">Endosome</location>
    </subcellularLocation>
</comment>
<protein>
    <submittedName>
        <fullName evidence="5">Charged multivesicular body protein 4a</fullName>
    </submittedName>
</protein>
<dbReference type="OrthoDB" id="5592979at2759"/>
<dbReference type="EMBL" id="MLAK01000431">
    <property type="protein sequence ID" value="OHT14026.1"/>
    <property type="molecule type" value="Genomic_DNA"/>
</dbReference>
<dbReference type="GO" id="GO:0032511">
    <property type="term" value="P:late endosome to vacuole transport via multivesicular body sorting pathway"/>
    <property type="evidence" value="ECO:0007669"/>
    <property type="project" value="TreeGrafter"/>
</dbReference>
<sequence length="214" mass="23621">MSWLFGKGKKKPQTDTPEMASEKLTKTIEDLQKRDDFFTKRINDETLNAKKFLKAGNRKKAAECIKRKKNLEAQQTKIMQMINNLETQKMQIQNAAINAQVFEQYLNTNTVIKNQFKDLDPDKIADAIDDMEETQATMDEISDALTRPMGPQVDEDEIDDELLALEGELEDGEEAEEVAAAPSHAGPAKVAVPAGGGGGAADEDEINGLMASFS</sequence>
<dbReference type="Gene3D" id="6.10.250.1710">
    <property type="match status" value="1"/>
</dbReference>
<dbReference type="GeneID" id="94833222"/>
<dbReference type="Proteomes" id="UP000179807">
    <property type="component" value="Unassembled WGS sequence"/>
</dbReference>
<dbReference type="GO" id="GO:0005771">
    <property type="term" value="C:multivesicular body"/>
    <property type="evidence" value="ECO:0007669"/>
    <property type="project" value="TreeGrafter"/>
</dbReference>
<evidence type="ECO:0000256" key="4">
    <source>
        <dbReference type="SAM" id="MobiDB-lite"/>
    </source>
</evidence>
<name>A0A1J4KSE7_9EUKA</name>
<feature type="region of interest" description="Disordered" evidence="4">
    <location>
        <begin position="171"/>
        <end position="214"/>
    </location>
</feature>
<accession>A0A1J4KSE7</accession>
<evidence type="ECO:0000256" key="3">
    <source>
        <dbReference type="ARBA" id="ARBA00022753"/>
    </source>
</evidence>
<dbReference type="GO" id="GO:0000815">
    <property type="term" value="C:ESCRT III complex"/>
    <property type="evidence" value="ECO:0007669"/>
    <property type="project" value="TreeGrafter"/>
</dbReference>
<evidence type="ECO:0000313" key="5">
    <source>
        <dbReference type="EMBL" id="OHT14026.1"/>
    </source>
</evidence>
<comment type="similarity">
    <text evidence="2">Belongs to the SNF7 family.</text>
</comment>
<evidence type="ECO:0000256" key="1">
    <source>
        <dbReference type="ARBA" id="ARBA00004177"/>
    </source>
</evidence>
<dbReference type="InterPro" id="IPR005024">
    <property type="entry name" value="Snf7_fam"/>
</dbReference>
<organism evidence="5 6">
    <name type="scientific">Tritrichomonas foetus</name>
    <dbReference type="NCBI Taxonomy" id="1144522"/>
    <lineage>
        <taxon>Eukaryota</taxon>
        <taxon>Metamonada</taxon>
        <taxon>Parabasalia</taxon>
        <taxon>Tritrichomonadida</taxon>
        <taxon>Tritrichomonadidae</taxon>
        <taxon>Tritrichomonas</taxon>
    </lineage>
</organism>
<dbReference type="Gene3D" id="1.10.287.1060">
    <property type="entry name" value="ESAT-6-like"/>
    <property type="match status" value="1"/>
</dbReference>
<evidence type="ECO:0000313" key="6">
    <source>
        <dbReference type="Proteomes" id="UP000179807"/>
    </source>
</evidence>
<comment type="caution">
    <text evidence="5">The sequence shown here is derived from an EMBL/GenBank/DDBJ whole genome shotgun (WGS) entry which is preliminary data.</text>
</comment>
<keyword evidence="6" id="KW-1185">Reference proteome</keyword>
<gene>
    <name evidence="5" type="ORF">TRFO_15683</name>
</gene>
<dbReference type="PANTHER" id="PTHR22761">
    <property type="entry name" value="CHARGED MULTIVESICULAR BODY PROTEIN"/>
    <property type="match status" value="1"/>
</dbReference>
<dbReference type="Pfam" id="PF03357">
    <property type="entry name" value="Snf7"/>
    <property type="match status" value="1"/>
</dbReference>
<dbReference type="GO" id="GO:0009898">
    <property type="term" value="C:cytoplasmic side of plasma membrane"/>
    <property type="evidence" value="ECO:0007669"/>
    <property type="project" value="TreeGrafter"/>
</dbReference>
<proteinExistence type="inferred from homology"/>
<dbReference type="GO" id="GO:0006900">
    <property type="term" value="P:vesicle budding from membrane"/>
    <property type="evidence" value="ECO:0007669"/>
    <property type="project" value="TreeGrafter"/>
</dbReference>
<dbReference type="AlphaFoldDB" id="A0A1J4KSE7"/>
<keyword evidence="3" id="KW-0967">Endosome</keyword>
<dbReference type="RefSeq" id="XP_068367162.1">
    <property type="nucleotide sequence ID" value="XM_068498518.1"/>
</dbReference>
<evidence type="ECO:0000256" key="2">
    <source>
        <dbReference type="ARBA" id="ARBA00006190"/>
    </source>
</evidence>
<feature type="compositionally biased region" description="Low complexity" evidence="4">
    <location>
        <begin position="178"/>
        <end position="193"/>
    </location>
</feature>